<accession>M0N543</accession>
<gene>
    <name evidence="2" type="ORF">C450_11243</name>
</gene>
<keyword evidence="1" id="KW-1133">Transmembrane helix</keyword>
<keyword evidence="3" id="KW-1185">Reference proteome</keyword>
<dbReference type="Proteomes" id="UP000011625">
    <property type="component" value="Unassembled WGS sequence"/>
</dbReference>
<keyword evidence="1" id="KW-0812">Transmembrane</keyword>
<comment type="caution">
    <text evidence="2">The sequence shown here is derived from an EMBL/GenBank/DDBJ whole genome shotgun (WGS) entry which is preliminary data.</text>
</comment>
<dbReference type="InterPro" id="IPR046506">
    <property type="entry name" value="DUF6684"/>
</dbReference>
<keyword evidence="1" id="KW-0472">Membrane</keyword>
<dbReference type="OrthoDB" id="306958at2157"/>
<feature type="transmembrane region" description="Helical" evidence="1">
    <location>
        <begin position="12"/>
        <end position="33"/>
    </location>
</feature>
<protein>
    <recommendedName>
        <fullName evidence="4">Cox cluster protein</fullName>
    </recommendedName>
</protein>
<evidence type="ECO:0008006" key="4">
    <source>
        <dbReference type="Google" id="ProtNLM"/>
    </source>
</evidence>
<dbReference type="EMBL" id="AOME01000054">
    <property type="protein sequence ID" value="EMA52668.1"/>
    <property type="molecule type" value="Genomic_DNA"/>
</dbReference>
<sequence length="98" mass="10492">MAERVFDRETLLDLTVNFIPLGMLLFFILLFAGTTVGGPAPVARLVSQALLVVPFVALVGITYITGRIIAESERTGHSETARAITALVTGEESDEDEG</sequence>
<evidence type="ECO:0000313" key="2">
    <source>
        <dbReference type="EMBL" id="EMA52668.1"/>
    </source>
</evidence>
<feature type="transmembrane region" description="Helical" evidence="1">
    <location>
        <begin position="45"/>
        <end position="64"/>
    </location>
</feature>
<dbReference type="Pfam" id="PF20389">
    <property type="entry name" value="DUF6684"/>
    <property type="match status" value="1"/>
</dbReference>
<name>M0N543_9EURY</name>
<dbReference type="PATRIC" id="fig|1227456.3.peg.2282"/>
<dbReference type="RefSeq" id="WP_005043419.1">
    <property type="nucleotide sequence ID" value="NZ_AOME01000054.1"/>
</dbReference>
<dbReference type="AlphaFoldDB" id="M0N543"/>
<evidence type="ECO:0000313" key="3">
    <source>
        <dbReference type="Proteomes" id="UP000011625"/>
    </source>
</evidence>
<evidence type="ECO:0000256" key="1">
    <source>
        <dbReference type="SAM" id="Phobius"/>
    </source>
</evidence>
<reference evidence="2 3" key="1">
    <citation type="journal article" date="2014" name="PLoS Genet.">
        <title>Phylogenetically driven sequencing of extremely halophilic archaea reveals strategies for static and dynamic osmo-response.</title>
        <authorList>
            <person name="Becker E.A."/>
            <person name="Seitzer P.M."/>
            <person name="Tritt A."/>
            <person name="Larsen D."/>
            <person name="Krusor M."/>
            <person name="Yao A.I."/>
            <person name="Wu D."/>
            <person name="Madern D."/>
            <person name="Eisen J.A."/>
            <person name="Darling A.E."/>
            <person name="Facciotti M.T."/>
        </authorList>
    </citation>
    <scope>NUCLEOTIDE SEQUENCE [LARGE SCALE GENOMIC DNA]</scope>
    <source>
        <strain evidence="2 3">DSM 8989</strain>
    </source>
</reference>
<proteinExistence type="predicted"/>
<organism evidence="2 3">
    <name type="scientific">Halococcus salifodinae DSM 8989</name>
    <dbReference type="NCBI Taxonomy" id="1227456"/>
    <lineage>
        <taxon>Archaea</taxon>
        <taxon>Methanobacteriati</taxon>
        <taxon>Methanobacteriota</taxon>
        <taxon>Stenosarchaea group</taxon>
        <taxon>Halobacteria</taxon>
        <taxon>Halobacteriales</taxon>
        <taxon>Halococcaceae</taxon>
        <taxon>Halococcus</taxon>
    </lineage>
</organism>